<reference evidence="3 4" key="1">
    <citation type="submission" date="2023-08" db="EMBL/GenBank/DDBJ databases">
        <authorList>
            <person name="Buchebner-Jance M."/>
        </authorList>
    </citation>
    <scope>NUCLEOTIDE SEQUENCE [LARGE SCALE GENOMIC DNA]</scope>
    <source>
        <strain evidence="3 4">NCIMB 15475</strain>
    </source>
</reference>
<feature type="domain" description="Transposase IS110-like N-terminal" evidence="1">
    <location>
        <begin position="5"/>
        <end position="164"/>
    </location>
</feature>
<dbReference type="InterPro" id="IPR047650">
    <property type="entry name" value="Transpos_IS110"/>
</dbReference>
<dbReference type="PANTHER" id="PTHR33055">
    <property type="entry name" value="TRANSPOSASE FOR INSERTION SEQUENCE ELEMENT IS1111A"/>
    <property type="match status" value="1"/>
</dbReference>
<dbReference type="InterPro" id="IPR002525">
    <property type="entry name" value="Transp_IS110-like_N"/>
</dbReference>
<accession>A0ABD7ZCU4</accession>
<dbReference type="NCBIfam" id="NF033542">
    <property type="entry name" value="transpos_IS110"/>
    <property type="match status" value="1"/>
</dbReference>
<dbReference type="Proteomes" id="UP001229832">
    <property type="component" value="Chromosome"/>
</dbReference>
<proteinExistence type="predicted"/>
<organism evidence="3 4">
    <name type="scientific">Lacticaseibacillus zeae subsp. silagei</name>
    <dbReference type="NCBI Taxonomy" id="3068307"/>
    <lineage>
        <taxon>Bacteria</taxon>
        <taxon>Bacillati</taxon>
        <taxon>Bacillota</taxon>
        <taxon>Bacilli</taxon>
        <taxon>Lactobacillales</taxon>
        <taxon>Lactobacillaceae</taxon>
        <taxon>Lacticaseibacillus</taxon>
    </lineage>
</organism>
<dbReference type="AlphaFoldDB" id="A0ABD7ZCU4"/>
<name>A0ABD7ZCU4_LACZE</name>
<keyword evidence="4" id="KW-1185">Reference proteome</keyword>
<dbReference type="Pfam" id="PF02371">
    <property type="entry name" value="Transposase_20"/>
    <property type="match status" value="1"/>
</dbReference>
<evidence type="ECO:0000259" key="1">
    <source>
        <dbReference type="Pfam" id="PF01548"/>
    </source>
</evidence>
<protein>
    <submittedName>
        <fullName evidence="3">IS110 family transposase</fullName>
    </submittedName>
</protein>
<dbReference type="InterPro" id="IPR003346">
    <property type="entry name" value="Transposase_20"/>
</dbReference>
<dbReference type="Pfam" id="PF01548">
    <property type="entry name" value="DEDD_Tnp_IS110"/>
    <property type="match status" value="1"/>
</dbReference>
<gene>
    <name evidence="3" type="ORF">LACZS2_001202</name>
</gene>
<dbReference type="EMBL" id="CP132485">
    <property type="protein sequence ID" value="WLV84718.1"/>
    <property type="molecule type" value="Genomic_DNA"/>
</dbReference>
<evidence type="ECO:0000313" key="4">
    <source>
        <dbReference type="Proteomes" id="UP001229832"/>
    </source>
</evidence>
<dbReference type="PANTHER" id="PTHR33055:SF13">
    <property type="entry name" value="TRANSPOSASE"/>
    <property type="match status" value="1"/>
</dbReference>
<sequence>MNLNVGIDVSKAKLDYCGLDSAKKVIFQDKTTNTPDGAGQIEKLILEWAKRQDDSLKIVIGMEATSVYNIHPTLYFEQSSALSALDATVVTLNPKMTHRYSQLFDDDKTDTIDAFHIADFLRIGRYQVPVTRDEKHIALQRLTRERYHIVKQITDGKNHFLNNLYFRLNTLEAELPTSVFGNTMMTVLSGEKYTLDEIAQMPLQTLTQDLNQLSHGRFGDPEAIAKALQKAIRSSYRLSKTVADSVDQVMAIYINQIRMLQKQLKALDKSITDLCAVIDGSQSTQSIPGVGPVYSAGLLAEIGQIERFPSEASLASYARTGLAQKSIRKR</sequence>
<evidence type="ECO:0000259" key="2">
    <source>
        <dbReference type="Pfam" id="PF02371"/>
    </source>
</evidence>
<feature type="domain" description="Transposase IS116/IS110/IS902 C-terminal" evidence="2">
    <location>
        <begin position="285"/>
        <end position="320"/>
    </location>
</feature>
<evidence type="ECO:0000313" key="3">
    <source>
        <dbReference type="EMBL" id="WLV84718.1"/>
    </source>
</evidence>